<evidence type="ECO:0000313" key="1">
    <source>
        <dbReference type="EMBL" id="SBW84347.1"/>
    </source>
</evidence>
<protein>
    <submittedName>
        <fullName evidence="1">Uncharacterized protein</fullName>
    </submittedName>
</protein>
<dbReference type="EMBL" id="LT599584">
    <property type="protein sequence ID" value="SBW84347.1"/>
    <property type="molecule type" value="Genomic_DNA"/>
</dbReference>
<reference evidence="2" key="1">
    <citation type="submission" date="2016-07" db="EMBL/GenBank/DDBJ databases">
        <authorList>
            <person name="Florea S."/>
            <person name="Webb J.S."/>
            <person name="Jaromczyk J."/>
            <person name="Schardl C.L."/>
        </authorList>
    </citation>
    <scope>NUCLEOTIDE SEQUENCE [LARGE SCALE GENOMIC DNA]</scope>
    <source>
        <strain evidence="2">1YdBTEX2</strain>
    </source>
</reference>
<name>A0A1D3K7P7_PSEVE</name>
<dbReference type="AlphaFoldDB" id="A0A1D3K7P7"/>
<sequence length="275" mass="30931">MIEPQSEERVLTRYREVVSAQGGVENHILAKSSLYQRLLKGLRPLVIRPPLNHSYPWYNVVESDTPVHLPFGPAEWAPEWDSRHGVAICQDVWTRLEGGNPTDFTVTFPGWDALGFVWRIWEADEAAETTTAHLVCWHREDIGKLTTPELVEAECRWRAERDASWLSRAGQMNNEDLKAAFIASGQAGKPDCRFTSIIADQQVAHLRFLADERQAKGESLEFTVGEIAAKVAADMTSLLGDTWLVKDGQLFHRGWQIQRITPAELGSEHYLAGAS</sequence>
<gene>
    <name evidence="1" type="ORF">PVE_R2G0318</name>
</gene>
<organism evidence="1 2">
    <name type="scientific">Pseudomonas veronii 1YdBTEX2</name>
    <dbReference type="NCBI Taxonomy" id="1295141"/>
    <lineage>
        <taxon>Bacteria</taxon>
        <taxon>Pseudomonadati</taxon>
        <taxon>Pseudomonadota</taxon>
        <taxon>Gammaproteobacteria</taxon>
        <taxon>Pseudomonadales</taxon>
        <taxon>Pseudomonadaceae</taxon>
        <taxon>Pseudomonas</taxon>
    </lineage>
</organism>
<proteinExistence type="predicted"/>
<dbReference type="Proteomes" id="UP000245431">
    <property type="component" value="Chromosome PVE_r2"/>
</dbReference>
<evidence type="ECO:0000313" key="2">
    <source>
        <dbReference type="Proteomes" id="UP000245431"/>
    </source>
</evidence>
<accession>A0A1D3K7P7</accession>